<evidence type="ECO:0000256" key="6">
    <source>
        <dbReference type="PIRSR" id="PIRSR602401-1"/>
    </source>
</evidence>
<dbReference type="PRINTS" id="PR00385">
    <property type="entry name" value="P450"/>
</dbReference>
<reference evidence="9 10" key="1">
    <citation type="submission" date="2014-02" db="EMBL/GenBank/DDBJ databases">
        <title>The genome sequence of the entomopathogenic fungus Metarhizium robertsii ARSEF 2575.</title>
        <authorList>
            <person name="Giuliano Garisto Donzelli B."/>
            <person name="Roe B.A."/>
            <person name="Macmil S.L."/>
            <person name="Krasnoff S.B."/>
            <person name="Gibson D.M."/>
        </authorList>
    </citation>
    <scope>NUCLEOTIDE SEQUENCE [LARGE SCALE GENOMIC DNA]</scope>
    <source>
        <strain evidence="9 10">ARSEF 2575</strain>
    </source>
</reference>
<protein>
    <submittedName>
        <fullName evidence="9">Cytochrome P450</fullName>
    </submittedName>
</protein>
<evidence type="ECO:0000256" key="7">
    <source>
        <dbReference type="RuleBase" id="RU000461"/>
    </source>
</evidence>
<dbReference type="InterPro" id="IPR050121">
    <property type="entry name" value="Cytochrome_P450_monoxygenase"/>
</dbReference>
<dbReference type="GO" id="GO:0016705">
    <property type="term" value="F:oxidoreductase activity, acting on paired donors, with incorporation or reduction of molecular oxygen"/>
    <property type="evidence" value="ECO:0007669"/>
    <property type="project" value="InterPro"/>
</dbReference>
<sequence>MLSDVTRSLWLGPYTLLLLIPLYGLLLAVFRLYFSPLSRFPGPRIAAATWWYQFYHDVIRRGRYIWVVRDMHARYGPIVRINPSELHICESQFYNTLYVSGGIHRKRDKWSWDSVGAGGVRDSALSTVAHDLHRMRRSAIAQFFSAQNVDKLQPVIQSKADLLVRRLAERRGRHTVVTNLNHAFSALTNGEDCRFGLRRDHHPWLTLRADVIMEYCFARSYNRLAAPDFDPSYKHASHRGVRLAQIAKHIRLLGWLVTAMLALPESILVRCGPSFEMFLNERKRLHRQIEELTLESKAVGQDASHLTVFRELLGSKLPPEEKTPARLSAEAQVLVSAGSETTAKALTVACFKLLTHPAVLARLRDELETALPSFGLESGLRLDQVQRLPYLTGVVKESLRLSYGVVGRLQRIWPDEEIVFREWIIPRGTPVSMTSYDVHHDEAVFPDSFAFRPERWADNPGLDRYLVSFGKGSRHCVGMNLAMAELYLTLAKLFRLFGSGRVRRPGDLGQLVLFETDESDIRMTGEVLVPFVKPDSRGVRVVVES</sequence>
<dbReference type="EMBL" id="JELW01000054">
    <property type="protein sequence ID" value="EXU96134.1"/>
    <property type="molecule type" value="Genomic_DNA"/>
</dbReference>
<dbReference type="PANTHER" id="PTHR24305:SF166">
    <property type="entry name" value="CYTOCHROME P450 12A4, MITOCHONDRIAL-RELATED"/>
    <property type="match status" value="1"/>
</dbReference>
<keyword evidence="7" id="KW-0560">Oxidoreductase</keyword>
<name>A0A014P3R1_9HYPO</name>
<organism evidence="9 10">
    <name type="scientific">Metarhizium robertsii</name>
    <dbReference type="NCBI Taxonomy" id="568076"/>
    <lineage>
        <taxon>Eukaryota</taxon>
        <taxon>Fungi</taxon>
        <taxon>Dikarya</taxon>
        <taxon>Ascomycota</taxon>
        <taxon>Pezizomycotina</taxon>
        <taxon>Sordariomycetes</taxon>
        <taxon>Hypocreomycetidae</taxon>
        <taxon>Hypocreales</taxon>
        <taxon>Clavicipitaceae</taxon>
        <taxon>Metarhizium</taxon>
    </lineage>
</organism>
<dbReference type="SUPFAM" id="SSF48264">
    <property type="entry name" value="Cytochrome P450"/>
    <property type="match status" value="1"/>
</dbReference>
<dbReference type="InterPro" id="IPR017972">
    <property type="entry name" value="Cyt_P450_CS"/>
</dbReference>
<feature type="binding site" description="axial binding residue" evidence="6">
    <location>
        <position position="476"/>
    </location>
    <ligand>
        <name>heme</name>
        <dbReference type="ChEBI" id="CHEBI:30413"/>
    </ligand>
    <ligandPart>
        <name>Fe</name>
        <dbReference type="ChEBI" id="CHEBI:18248"/>
    </ligandPart>
</feature>
<accession>A0A014P3R1</accession>
<evidence type="ECO:0000256" key="4">
    <source>
        <dbReference type="ARBA" id="ARBA00022723"/>
    </source>
</evidence>
<keyword evidence="8" id="KW-1133">Transmembrane helix</keyword>
<dbReference type="PRINTS" id="PR00463">
    <property type="entry name" value="EP450I"/>
</dbReference>
<comment type="caution">
    <text evidence="9">The sequence shown here is derived from an EMBL/GenBank/DDBJ whole genome shotgun (WGS) entry which is preliminary data.</text>
</comment>
<proteinExistence type="inferred from homology"/>
<evidence type="ECO:0000256" key="2">
    <source>
        <dbReference type="ARBA" id="ARBA00010617"/>
    </source>
</evidence>
<comment type="similarity">
    <text evidence="2 7">Belongs to the cytochrome P450 family.</text>
</comment>
<dbReference type="HOGENOM" id="CLU_001570_14_4_1"/>
<evidence type="ECO:0000256" key="3">
    <source>
        <dbReference type="ARBA" id="ARBA00022617"/>
    </source>
</evidence>
<dbReference type="InterPro" id="IPR001128">
    <property type="entry name" value="Cyt_P450"/>
</dbReference>
<dbReference type="GO" id="GO:0004497">
    <property type="term" value="F:monooxygenase activity"/>
    <property type="evidence" value="ECO:0007669"/>
    <property type="project" value="UniProtKB-KW"/>
</dbReference>
<evidence type="ECO:0000256" key="1">
    <source>
        <dbReference type="ARBA" id="ARBA00001971"/>
    </source>
</evidence>
<dbReference type="eggNOG" id="KOG0158">
    <property type="taxonomic scope" value="Eukaryota"/>
</dbReference>
<keyword evidence="7" id="KW-0503">Monooxygenase</keyword>
<dbReference type="Pfam" id="PF00067">
    <property type="entry name" value="p450"/>
    <property type="match status" value="1"/>
</dbReference>
<evidence type="ECO:0000256" key="8">
    <source>
        <dbReference type="SAM" id="Phobius"/>
    </source>
</evidence>
<keyword evidence="4 6" id="KW-0479">Metal-binding</keyword>
<dbReference type="Gene3D" id="1.10.630.10">
    <property type="entry name" value="Cytochrome P450"/>
    <property type="match status" value="1"/>
</dbReference>
<keyword evidence="5 6" id="KW-0408">Iron</keyword>
<evidence type="ECO:0000313" key="9">
    <source>
        <dbReference type="EMBL" id="EXU96134.1"/>
    </source>
</evidence>
<dbReference type="PROSITE" id="PS00086">
    <property type="entry name" value="CYTOCHROME_P450"/>
    <property type="match status" value="1"/>
</dbReference>
<dbReference type="InterPro" id="IPR036396">
    <property type="entry name" value="Cyt_P450_sf"/>
</dbReference>
<dbReference type="GO" id="GO:0020037">
    <property type="term" value="F:heme binding"/>
    <property type="evidence" value="ECO:0007669"/>
    <property type="project" value="InterPro"/>
</dbReference>
<dbReference type="AlphaFoldDB" id="A0A014P3R1"/>
<dbReference type="OrthoDB" id="3945418at2759"/>
<gene>
    <name evidence="9" type="ORF">X797_010754</name>
</gene>
<dbReference type="PANTHER" id="PTHR24305">
    <property type="entry name" value="CYTOCHROME P450"/>
    <property type="match status" value="1"/>
</dbReference>
<dbReference type="Proteomes" id="UP000030151">
    <property type="component" value="Unassembled WGS sequence"/>
</dbReference>
<keyword evidence="8" id="KW-0812">Transmembrane</keyword>
<keyword evidence="3 6" id="KW-0349">Heme</keyword>
<feature type="transmembrane region" description="Helical" evidence="8">
    <location>
        <begin position="12"/>
        <end position="34"/>
    </location>
</feature>
<keyword evidence="8" id="KW-0472">Membrane</keyword>
<evidence type="ECO:0000256" key="5">
    <source>
        <dbReference type="ARBA" id="ARBA00023004"/>
    </source>
</evidence>
<comment type="cofactor">
    <cofactor evidence="1 6">
        <name>heme</name>
        <dbReference type="ChEBI" id="CHEBI:30413"/>
    </cofactor>
</comment>
<evidence type="ECO:0000313" key="10">
    <source>
        <dbReference type="Proteomes" id="UP000030151"/>
    </source>
</evidence>
<dbReference type="GO" id="GO:0005506">
    <property type="term" value="F:iron ion binding"/>
    <property type="evidence" value="ECO:0007669"/>
    <property type="project" value="InterPro"/>
</dbReference>
<dbReference type="InterPro" id="IPR002401">
    <property type="entry name" value="Cyt_P450_E_grp-I"/>
</dbReference>
<dbReference type="CDD" id="cd11062">
    <property type="entry name" value="CYP58-like"/>
    <property type="match status" value="1"/>
</dbReference>